<evidence type="ECO:0000256" key="1">
    <source>
        <dbReference type="SAM" id="Phobius"/>
    </source>
</evidence>
<keyword evidence="1" id="KW-0812">Transmembrane</keyword>
<gene>
    <name evidence="2" type="ORF">ACFOD4_07970</name>
</gene>
<evidence type="ECO:0000313" key="2">
    <source>
        <dbReference type="EMBL" id="MFC3124993.1"/>
    </source>
</evidence>
<dbReference type="EMBL" id="JBHRTN010000008">
    <property type="protein sequence ID" value="MFC3124993.1"/>
    <property type="molecule type" value="Genomic_DNA"/>
</dbReference>
<accession>A0ABV7FZE8</accession>
<sequence length="164" mass="18731">MQDRPQLCNEYDIDALRRLSFVREEIRFEMGLLHNRANALIGAEAFLTIAFTTAMSNVNTDWGPFFTLLVPTTLAVIGIILAVISRPGIRTSLTIIAEWNVRQREVMVADAPLTRAMWRHAVLVNNYERPEPEHRSMMFFQLVPMVFIVSWTVLLSISLALQLS</sequence>
<name>A0ABV7FZE8_9PROT</name>
<dbReference type="Proteomes" id="UP001595593">
    <property type="component" value="Unassembled WGS sequence"/>
</dbReference>
<organism evidence="2 3">
    <name type="scientific">Teichococcus globiformis</name>
    <dbReference type="NCBI Taxonomy" id="2307229"/>
    <lineage>
        <taxon>Bacteria</taxon>
        <taxon>Pseudomonadati</taxon>
        <taxon>Pseudomonadota</taxon>
        <taxon>Alphaproteobacteria</taxon>
        <taxon>Acetobacterales</taxon>
        <taxon>Roseomonadaceae</taxon>
        <taxon>Roseomonas</taxon>
    </lineage>
</organism>
<reference evidence="3" key="1">
    <citation type="journal article" date="2019" name="Int. J. Syst. Evol. Microbiol.">
        <title>The Global Catalogue of Microorganisms (GCM) 10K type strain sequencing project: providing services to taxonomists for standard genome sequencing and annotation.</title>
        <authorList>
            <consortium name="The Broad Institute Genomics Platform"/>
            <consortium name="The Broad Institute Genome Sequencing Center for Infectious Disease"/>
            <person name="Wu L."/>
            <person name="Ma J."/>
        </authorList>
    </citation>
    <scope>NUCLEOTIDE SEQUENCE [LARGE SCALE GENOMIC DNA]</scope>
    <source>
        <strain evidence="3">KCTC 52094</strain>
    </source>
</reference>
<feature type="transmembrane region" description="Helical" evidence="1">
    <location>
        <begin position="139"/>
        <end position="161"/>
    </location>
</feature>
<proteinExistence type="predicted"/>
<comment type="caution">
    <text evidence="2">The sequence shown here is derived from an EMBL/GenBank/DDBJ whole genome shotgun (WGS) entry which is preliminary data.</text>
</comment>
<keyword evidence="1" id="KW-1133">Transmembrane helix</keyword>
<keyword evidence="1" id="KW-0472">Membrane</keyword>
<dbReference type="RefSeq" id="WP_379595415.1">
    <property type="nucleotide sequence ID" value="NZ_JBHRTN010000008.1"/>
</dbReference>
<keyword evidence="3" id="KW-1185">Reference proteome</keyword>
<feature type="transmembrane region" description="Helical" evidence="1">
    <location>
        <begin position="62"/>
        <end position="84"/>
    </location>
</feature>
<evidence type="ECO:0000313" key="3">
    <source>
        <dbReference type="Proteomes" id="UP001595593"/>
    </source>
</evidence>
<protein>
    <submittedName>
        <fullName evidence="2">Uncharacterized protein</fullName>
    </submittedName>
</protein>
<feature type="transmembrane region" description="Helical" evidence="1">
    <location>
        <begin position="37"/>
        <end position="56"/>
    </location>
</feature>